<feature type="domain" description="Gfo/Idh/MocA-like oxidoreductase bacterial type C-terminal" evidence="2">
    <location>
        <begin position="198"/>
        <end position="282"/>
    </location>
</feature>
<dbReference type="GO" id="GO:0000166">
    <property type="term" value="F:nucleotide binding"/>
    <property type="evidence" value="ECO:0007669"/>
    <property type="project" value="InterPro"/>
</dbReference>
<accession>A0A2P8DWY7</accession>
<feature type="domain" description="Gfo/Idh/MocA-like oxidoreductase N-terminal" evidence="1">
    <location>
        <begin position="41"/>
        <end position="163"/>
    </location>
</feature>
<dbReference type="AlphaFoldDB" id="A0A2P8DWY7"/>
<dbReference type="InterPro" id="IPR000683">
    <property type="entry name" value="Gfo/Idh/MocA-like_OxRdtase_N"/>
</dbReference>
<dbReference type="PANTHER" id="PTHR43818:SF5">
    <property type="entry name" value="OXIDOREDUCTASE FAMILY PROTEIN"/>
    <property type="match status" value="1"/>
</dbReference>
<comment type="caution">
    <text evidence="3">The sequence shown here is derived from an EMBL/GenBank/DDBJ whole genome shotgun (WGS) entry which is preliminary data.</text>
</comment>
<evidence type="ECO:0000259" key="1">
    <source>
        <dbReference type="Pfam" id="PF01408"/>
    </source>
</evidence>
<dbReference type="SUPFAM" id="SSF55347">
    <property type="entry name" value="Glyceraldehyde-3-phosphate dehydrogenase-like, C-terminal domain"/>
    <property type="match status" value="1"/>
</dbReference>
<dbReference type="Gene3D" id="3.30.360.10">
    <property type="entry name" value="Dihydrodipicolinate Reductase, domain 2"/>
    <property type="match status" value="1"/>
</dbReference>
<sequence length="444" mass="50251">MHHSRRKFIQKTSLSTLAIGAFSIGPKLAWGKNIAPSDQVNIALIGCNGHGFSILKHHLNIPGVNCVAICDVDQNVLDRRTKEILDQYSQHPAQYTDFRKLLENKTIDAVIIGTPDHWHCLQMVYACQAGKDVYVEKPLSNSIGESKIMVDAANYYNRVVQVGQQQRSGYTFIEPIRLIKEGKIGKIRKVNIWSNFNYGTGAIPAEDSAIPKGVDYDFWLGPAAERPFNKNRFHGSWRHFWDYGGGLMSDWGVHLLDIGIWAMAAPKAPNKVITQASNSSTDIRHRETFDSMSVLYPHDEFTIQWDMLGGIQQGPYGKAYGLAFIGEKGTIVADRRSFEVYPEWDNDKKEPKTESLSYLEGKESHNVHVEDFINCVKSRKTPICPPEIGRIAALYAHIPNISGRIGESVLEWDDQLQKFKNNKMADELILPRYRSPWELPKIPK</sequence>
<dbReference type="EMBL" id="PYGF01000012">
    <property type="protein sequence ID" value="PSL01730.1"/>
    <property type="molecule type" value="Genomic_DNA"/>
</dbReference>
<dbReference type="InterPro" id="IPR043906">
    <property type="entry name" value="Gfo/Idh/MocA_OxRdtase_bact_C"/>
</dbReference>
<organism evidence="3 4">
    <name type="scientific">Cecembia rubra</name>
    <dbReference type="NCBI Taxonomy" id="1485585"/>
    <lineage>
        <taxon>Bacteria</taxon>
        <taxon>Pseudomonadati</taxon>
        <taxon>Bacteroidota</taxon>
        <taxon>Cytophagia</taxon>
        <taxon>Cytophagales</taxon>
        <taxon>Cyclobacteriaceae</taxon>
        <taxon>Cecembia</taxon>
    </lineage>
</organism>
<evidence type="ECO:0000313" key="3">
    <source>
        <dbReference type="EMBL" id="PSL01730.1"/>
    </source>
</evidence>
<evidence type="ECO:0000313" key="4">
    <source>
        <dbReference type="Proteomes" id="UP000240708"/>
    </source>
</evidence>
<gene>
    <name evidence="3" type="ORF">CLV48_11273</name>
</gene>
<keyword evidence="4" id="KW-1185">Reference proteome</keyword>
<evidence type="ECO:0000259" key="2">
    <source>
        <dbReference type="Pfam" id="PF19051"/>
    </source>
</evidence>
<dbReference type="InterPro" id="IPR036291">
    <property type="entry name" value="NAD(P)-bd_dom_sf"/>
</dbReference>
<dbReference type="InterPro" id="IPR050463">
    <property type="entry name" value="Gfo/Idh/MocA_oxidrdct_glycsds"/>
</dbReference>
<dbReference type="Gene3D" id="3.40.50.720">
    <property type="entry name" value="NAD(P)-binding Rossmann-like Domain"/>
    <property type="match status" value="1"/>
</dbReference>
<dbReference type="SUPFAM" id="SSF51735">
    <property type="entry name" value="NAD(P)-binding Rossmann-fold domains"/>
    <property type="match status" value="1"/>
</dbReference>
<name>A0A2P8DWY7_9BACT</name>
<dbReference type="PANTHER" id="PTHR43818">
    <property type="entry name" value="BCDNA.GH03377"/>
    <property type="match status" value="1"/>
</dbReference>
<dbReference type="Proteomes" id="UP000240708">
    <property type="component" value="Unassembled WGS sequence"/>
</dbReference>
<dbReference type="Pfam" id="PF19051">
    <property type="entry name" value="GFO_IDH_MocA_C2"/>
    <property type="match status" value="1"/>
</dbReference>
<dbReference type="RefSeq" id="WP_106568560.1">
    <property type="nucleotide sequence ID" value="NZ_JAUVYL010000065.1"/>
</dbReference>
<protein>
    <submittedName>
        <fullName evidence="3">Putative dehydrogenase</fullName>
    </submittedName>
</protein>
<reference evidence="3 4" key="1">
    <citation type="submission" date="2018-03" db="EMBL/GenBank/DDBJ databases">
        <title>Genomic Encyclopedia of Archaeal and Bacterial Type Strains, Phase II (KMG-II): from individual species to whole genera.</title>
        <authorList>
            <person name="Goeker M."/>
        </authorList>
    </citation>
    <scope>NUCLEOTIDE SEQUENCE [LARGE SCALE GENOMIC DNA]</scope>
    <source>
        <strain evidence="3 4">DSM 28057</strain>
    </source>
</reference>
<dbReference type="Pfam" id="PF01408">
    <property type="entry name" value="GFO_IDH_MocA"/>
    <property type="match status" value="1"/>
</dbReference>
<proteinExistence type="predicted"/>
<dbReference type="OrthoDB" id="9763611at2"/>